<dbReference type="PRINTS" id="PR00412">
    <property type="entry name" value="EPOXHYDRLASE"/>
</dbReference>
<reference evidence="2 5" key="1">
    <citation type="submission" date="2018-09" db="EMBL/GenBank/DDBJ databases">
        <title>Roseomonas sp. nov., isolated from feces of Tibetan antelopes in the Qinghai-Tibet plateau, China.</title>
        <authorList>
            <person name="Tian Z."/>
        </authorList>
    </citation>
    <scope>NUCLEOTIDE SEQUENCE [LARGE SCALE GENOMIC DNA]</scope>
    <source>
        <strain evidence="3 4">Z23</strain>
        <strain evidence="2 5">Z24</strain>
    </source>
</reference>
<sequence>MKFVATRDESPEVQVINQEAVELRSVHTNSLELAVEMAGPANGPAVLLLHGWPDSPRTWDRMLPTLHMNGFRTFAPYLRGCGPTRFRSEAMMRSGQLSALGRDVLEAADALGLERFSVVGHDWGARAAYIAANLAPERIDCCAAMSVGWGTNGPDQPLSLLQAQNYWYHWLMALPRGEAMVRAERVTLTRYIWDIWNPGWTVADAEFAATAASFDNPDWADVVLHSYRVRWGLADEDPSCRDIERQLAETPTIRVPTLVLHGKSDPCNAPSTSEGKEGLFGGPYGRVALPGLGHFPHRQAPELVLAHLVPLLHKWAS</sequence>
<gene>
    <name evidence="2" type="ORF">D6Z83_17055</name>
    <name evidence="3" type="ORF">EBE87_22670</name>
</gene>
<evidence type="ECO:0000313" key="4">
    <source>
        <dbReference type="Proteomes" id="UP000274097"/>
    </source>
</evidence>
<dbReference type="SUPFAM" id="SSF53474">
    <property type="entry name" value="alpha/beta-Hydrolases"/>
    <property type="match status" value="1"/>
</dbReference>
<protein>
    <submittedName>
        <fullName evidence="3">Alpha/beta fold hydrolase</fullName>
    </submittedName>
    <submittedName>
        <fullName evidence="2">Alpha/beta hydrolase</fullName>
    </submittedName>
</protein>
<dbReference type="PANTHER" id="PTHR43798">
    <property type="entry name" value="MONOACYLGLYCEROL LIPASE"/>
    <property type="match status" value="1"/>
</dbReference>
<dbReference type="Proteomes" id="UP000274097">
    <property type="component" value="Unassembled WGS sequence"/>
</dbReference>
<evidence type="ECO:0000259" key="1">
    <source>
        <dbReference type="Pfam" id="PF00561"/>
    </source>
</evidence>
<feature type="domain" description="AB hydrolase-1" evidence="1">
    <location>
        <begin position="44"/>
        <end position="297"/>
    </location>
</feature>
<dbReference type="GO" id="GO:0046464">
    <property type="term" value="P:acylglycerol catabolic process"/>
    <property type="evidence" value="ECO:0007669"/>
    <property type="project" value="TreeGrafter"/>
</dbReference>
<dbReference type="InParanoid" id="A0A3A9J947"/>
<comment type="caution">
    <text evidence="2">The sequence shown here is derived from an EMBL/GenBank/DDBJ whole genome shotgun (WGS) entry which is preliminary data.</text>
</comment>
<name>A0A3A9J947_9PROT</name>
<dbReference type="PANTHER" id="PTHR43798:SF33">
    <property type="entry name" value="HYDROLASE, PUTATIVE (AFU_ORTHOLOGUE AFUA_2G14860)-RELATED"/>
    <property type="match status" value="1"/>
</dbReference>
<dbReference type="InterPro" id="IPR029058">
    <property type="entry name" value="AB_hydrolase_fold"/>
</dbReference>
<dbReference type="GO" id="GO:0016020">
    <property type="term" value="C:membrane"/>
    <property type="evidence" value="ECO:0007669"/>
    <property type="project" value="TreeGrafter"/>
</dbReference>
<dbReference type="InterPro" id="IPR050266">
    <property type="entry name" value="AB_hydrolase_sf"/>
</dbReference>
<organism evidence="2 5">
    <name type="scientific">Teichococcus wenyumeiae</name>
    <dbReference type="NCBI Taxonomy" id="2478470"/>
    <lineage>
        <taxon>Bacteria</taxon>
        <taxon>Pseudomonadati</taxon>
        <taxon>Pseudomonadota</taxon>
        <taxon>Alphaproteobacteria</taxon>
        <taxon>Acetobacterales</taxon>
        <taxon>Roseomonadaceae</taxon>
        <taxon>Roseomonas</taxon>
    </lineage>
</organism>
<proteinExistence type="predicted"/>
<dbReference type="AlphaFoldDB" id="A0A3A9J947"/>
<keyword evidence="2" id="KW-0378">Hydrolase</keyword>
<evidence type="ECO:0000313" key="5">
    <source>
        <dbReference type="Proteomes" id="UP000278036"/>
    </source>
</evidence>
<accession>A0A3A9J947</accession>
<dbReference type="InterPro" id="IPR000073">
    <property type="entry name" value="AB_hydrolase_1"/>
</dbReference>
<dbReference type="Proteomes" id="UP000278036">
    <property type="component" value="Unassembled WGS sequence"/>
</dbReference>
<evidence type="ECO:0000313" key="2">
    <source>
        <dbReference type="EMBL" id="RKK02952.1"/>
    </source>
</evidence>
<dbReference type="InterPro" id="IPR000639">
    <property type="entry name" value="Epox_hydrolase-like"/>
</dbReference>
<dbReference type="EMBL" id="RAQU01000114">
    <property type="protein sequence ID" value="RKK02952.1"/>
    <property type="molecule type" value="Genomic_DNA"/>
</dbReference>
<dbReference type="GO" id="GO:0047372">
    <property type="term" value="F:monoacylglycerol lipase activity"/>
    <property type="evidence" value="ECO:0007669"/>
    <property type="project" value="TreeGrafter"/>
</dbReference>
<dbReference type="Gene3D" id="3.40.50.1820">
    <property type="entry name" value="alpha/beta hydrolase"/>
    <property type="match status" value="1"/>
</dbReference>
<keyword evidence="4" id="KW-1185">Reference proteome</keyword>
<evidence type="ECO:0000313" key="3">
    <source>
        <dbReference type="EMBL" id="RMI17445.1"/>
    </source>
</evidence>
<dbReference type="Pfam" id="PF00561">
    <property type="entry name" value="Abhydrolase_1"/>
    <property type="match status" value="1"/>
</dbReference>
<dbReference type="OrthoDB" id="9780765at2"/>
<dbReference type="EMBL" id="RFLX01000029">
    <property type="protein sequence ID" value="RMI17445.1"/>
    <property type="molecule type" value="Genomic_DNA"/>
</dbReference>